<sequence>MGNFIKKFMKSEKGNAALLLALALGGMLVMTGLVIDGGNLFKSKSYLQKTANAAALSGAQEIPTSEQAVHDVVDEILVAHDELESLEKVAIQNGFEVKVDLQKDVDLFFATLFGMESVAIHVDAVAGLFPVGAAKGAVPLGINDSVALEYGKTYQLKVDAGDSVSGNFGVLALEGPGAKLYEESLTHGFGEQLKVGDILNTQTGNIAGATRDGINYRINNCPYPSGEYHHRDCSRIMLVIVYKPHAVQNSKLNSVEITGFAYFYVTTPMNSTDDSIQGIFIKRAGAGATGENVPLDRGAYTIKLIN</sequence>
<reference evidence="2 3" key="1">
    <citation type="submission" date="2016-10" db="EMBL/GenBank/DDBJ databases">
        <authorList>
            <person name="de Groot N.N."/>
        </authorList>
    </citation>
    <scope>NUCLEOTIDE SEQUENCE [LARGE SCALE GENOMIC DNA]</scope>
    <source>
        <strain evidence="2 3">IBRC-M 10780</strain>
    </source>
</reference>
<accession>A0A1I0BGQ4</accession>
<keyword evidence="3" id="KW-1185">Reference proteome</keyword>
<gene>
    <name evidence="2" type="ORF">SAMN05216389_10514</name>
</gene>
<dbReference type="EMBL" id="FOHE01000005">
    <property type="protein sequence ID" value="SET06058.1"/>
    <property type="molecule type" value="Genomic_DNA"/>
</dbReference>
<dbReference type="Proteomes" id="UP000198618">
    <property type="component" value="Unassembled WGS sequence"/>
</dbReference>
<evidence type="ECO:0000313" key="2">
    <source>
        <dbReference type="EMBL" id="SET06058.1"/>
    </source>
</evidence>
<organism evidence="2 3">
    <name type="scientific">Oceanobacillus limi</name>
    <dbReference type="NCBI Taxonomy" id="930131"/>
    <lineage>
        <taxon>Bacteria</taxon>
        <taxon>Bacillati</taxon>
        <taxon>Bacillota</taxon>
        <taxon>Bacilli</taxon>
        <taxon>Bacillales</taxon>
        <taxon>Bacillaceae</taxon>
        <taxon>Oceanobacillus</taxon>
    </lineage>
</organism>
<evidence type="ECO:0000259" key="1">
    <source>
        <dbReference type="Pfam" id="PF13400"/>
    </source>
</evidence>
<proteinExistence type="predicted"/>
<feature type="domain" description="Putative Flp pilus-assembly TadG-like N-terminal" evidence="1">
    <location>
        <begin position="14"/>
        <end position="60"/>
    </location>
</feature>
<dbReference type="STRING" id="930131.SAMN05216389_10514"/>
<evidence type="ECO:0000313" key="3">
    <source>
        <dbReference type="Proteomes" id="UP000198618"/>
    </source>
</evidence>
<dbReference type="InterPro" id="IPR028087">
    <property type="entry name" value="Tad_N"/>
</dbReference>
<dbReference type="AlphaFoldDB" id="A0A1I0BGQ4"/>
<dbReference type="Pfam" id="PF13400">
    <property type="entry name" value="Tad"/>
    <property type="match status" value="1"/>
</dbReference>
<protein>
    <submittedName>
        <fullName evidence="2">Putative Flp pilus-assembly TadE/G-like</fullName>
    </submittedName>
</protein>
<name>A0A1I0BGQ4_9BACI</name>